<sequence length="676" mass="77347">MTRDEREALSQRVCNFYTDSSNNSVKTTVNYFKKQNIPQTTIYNILRKYRQHGTTKYLPKSGRPCKISDKQLHRLVKSVNNRCGVSQRKLGRRFKVHYSTISRTLKKRTSIVFRKRRKAPKMDNEDQENRARKNCGKMYRKLLSGCDVILDDEKYFKLSGNDVGGNGYFYSTDPATTPSNIKFQKKKTFEPKLMIWMAMSSKGDGNYMFWPDLASAHYSNVVKERLNEKNVPFVPRPNNPPNVPQARPIETVWALLERKVYANNWEAKDLDTLARRIKLKAKELDKKMLQAMVEGVRRMLRAMWRDGLYSDNLSYLSLLIPQQQQSPHLLTSFNNAAQSTRTISNTNKRSSLLYGLFGRHSSKKRVPIVKQSLKTSQQENKKRIISGGDQVKLSSTKIIQIEQPYPSKHQYNNINQKNTNNEIKYSFQGLRYDFKQLTSTSSINSSEIKQSFKASTNDPPVIQDKSLASLSDAASMRLHTNQEKQNIQSAHTIIDIPKMKPTINTLDKTLFNPHQHKYNVQTPSYHYSKHLSAIEVLAKKYASSITPRNSTGLSWYSANHQTMNKTTLFSKRDSILKENQRIDSSSDSRDTSTSSNSSSSSNTSTKRISNKASSSSSTDSITSSSNSTVSSSQTEQQISKTKNRHYNRNQNDNDDLIRIDLNSSTSRTSTSTSYTY</sequence>
<feature type="compositionally biased region" description="Low complexity" evidence="1">
    <location>
        <begin position="591"/>
        <end position="639"/>
    </location>
</feature>
<reference evidence="2" key="1">
    <citation type="submission" date="2021-02" db="EMBL/GenBank/DDBJ databases">
        <authorList>
            <person name="Nowell W R."/>
        </authorList>
    </citation>
    <scope>NUCLEOTIDE SEQUENCE</scope>
</reference>
<dbReference type="InterPro" id="IPR036397">
    <property type="entry name" value="RNaseH_sf"/>
</dbReference>
<feature type="compositionally biased region" description="Low complexity" evidence="1">
    <location>
        <begin position="659"/>
        <end position="676"/>
    </location>
</feature>
<accession>A0A814RHJ7</accession>
<protein>
    <submittedName>
        <fullName evidence="2">Uncharacterized protein</fullName>
    </submittedName>
</protein>
<evidence type="ECO:0000313" key="2">
    <source>
        <dbReference type="EMBL" id="CAF1133528.1"/>
    </source>
</evidence>
<comment type="caution">
    <text evidence="2">The sequence shown here is derived from an EMBL/GenBank/DDBJ whole genome shotgun (WGS) entry which is preliminary data.</text>
</comment>
<feature type="compositionally biased region" description="Basic and acidic residues" evidence="1">
    <location>
        <begin position="579"/>
        <end position="590"/>
    </location>
</feature>
<dbReference type="OrthoDB" id="8060176at2759"/>
<keyword evidence="3" id="KW-1185">Reference proteome</keyword>
<dbReference type="Proteomes" id="UP000663832">
    <property type="component" value="Unassembled WGS sequence"/>
</dbReference>
<evidence type="ECO:0000313" key="3">
    <source>
        <dbReference type="Proteomes" id="UP000663832"/>
    </source>
</evidence>
<dbReference type="AlphaFoldDB" id="A0A814RHJ7"/>
<dbReference type="InterPro" id="IPR009057">
    <property type="entry name" value="Homeodomain-like_sf"/>
</dbReference>
<evidence type="ECO:0000256" key="1">
    <source>
        <dbReference type="SAM" id="MobiDB-lite"/>
    </source>
</evidence>
<feature type="region of interest" description="Disordered" evidence="1">
    <location>
        <begin position="579"/>
        <end position="676"/>
    </location>
</feature>
<dbReference type="GO" id="GO:0003676">
    <property type="term" value="F:nucleic acid binding"/>
    <property type="evidence" value="ECO:0007669"/>
    <property type="project" value="InterPro"/>
</dbReference>
<dbReference type="SUPFAM" id="SSF46689">
    <property type="entry name" value="Homeodomain-like"/>
    <property type="match status" value="1"/>
</dbReference>
<organism evidence="2 3">
    <name type="scientific">Adineta steineri</name>
    <dbReference type="NCBI Taxonomy" id="433720"/>
    <lineage>
        <taxon>Eukaryota</taxon>
        <taxon>Metazoa</taxon>
        <taxon>Spiralia</taxon>
        <taxon>Gnathifera</taxon>
        <taxon>Rotifera</taxon>
        <taxon>Eurotatoria</taxon>
        <taxon>Bdelloidea</taxon>
        <taxon>Adinetida</taxon>
        <taxon>Adinetidae</taxon>
        <taxon>Adineta</taxon>
    </lineage>
</organism>
<dbReference type="Gene3D" id="3.30.420.10">
    <property type="entry name" value="Ribonuclease H-like superfamily/Ribonuclease H"/>
    <property type="match status" value="1"/>
</dbReference>
<name>A0A814RHJ7_9BILA</name>
<dbReference type="EMBL" id="CAJNOM010000144">
    <property type="protein sequence ID" value="CAF1133528.1"/>
    <property type="molecule type" value="Genomic_DNA"/>
</dbReference>
<proteinExistence type="predicted"/>
<gene>
    <name evidence="2" type="ORF">QVE165_LOCUS22073</name>
</gene>